<dbReference type="Pfam" id="PF13180">
    <property type="entry name" value="PDZ_2"/>
    <property type="match status" value="2"/>
</dbReference>
<proteinExistence type="predicted"/>
<protein>
    <submittedName>
        <fullName evidence="4">Do/DeqQ family serine protease</fullName>
    </submittedName>
</protein>
<sequence length="454" mass="49078">MNPVYRKIPFTLFAIVAVVLSVLSAGNARSENLRVTPVVRAVQKTSPAVVNITVTRIVERGVSPFAQFFKNDSFDMFFEGGSGGQTRKFRSLSTGSGVIINGQKGFVLTNAHVLAGGSDIKVRMINGEEFEAEIIGSDADFDLAVLKIKGAEGLPQVEMGDSSDIYIGETVIAIGNPFGYTHTVTTGVVSALKRTVKSEDGAFTDFIQTDAAINPGNIGGPLLNIMGELIGINTAMQARAEGIGFAIPINRAKRVVKELLASGKVSPVWLGLSGQDLDQSSASYFGLPRVYGLLVSEVYRGMPAEKSKLAPGDVILTVNGIEVEDKDSYVALLRAQTHGDDVVLEVLHRGKKVKIKVRPDTLAPQQVTNFVWSKWGIATGKDSRGYGLLVSAVKKNSPAAKLGLKPGDKIHQIGNRRINTQQDFLDSFLRYRLNGNVLMKVQRGRNYYHVKLNS</sequence>
<dbReference type="InterPro" id="IPR001940">
    <property type="entry name" value="Peptidase_S1C"/>
</dbReference>
<feature type="domain" description="PDZ" evidence="3">
    <location>
        <begin position="274"/>
        <end position="350"/>
    </location>
</feature>
<dbReference type="Pfam" id="PF13365">
    <property type="entry name" value="Trypsin_2"/>
    <property type="match status" value="1"/>
</dbReference>
<dbReference type="PANTHER" id="PTHR43343">
    <property type="entry name" value="PEPTIDASE S12"/>
    <property type="match status" value="1"/>
</dbReference>
<dbReference type="Gene3D" id="2.40.10.120">
    <property type="match status" value="1"/>
</dbReference>
<dbReference type="PROSITE" id="PS50106">
    <property type="entry name" value="PDZ"/>
    <property type="match status" value="1"/>
</dbReference>
<dbReference type="GO" id="GO:0004252">
    <property type="term" value="F:serine-type endopeptidase activity"/>
    <property type="evidence" value="ECO:0007669"/>
    <property type="project" value="InterPro"/>
</dbReference>
<keyword evidence="1 4" id="KW-0645">Protease</keyword>
<name>A0A1G9D6T8_9BACT</name>
<gene>
    <name evidence="4" type="ORF">SAMN05660337_0935</name>
</gene>
<dbReference type="AlphaFoldDB" id="A0A1G9D6T8"/>
<dbReference type="InterPro" id="IPR051201">
    <property type="entry name" value="Chloro_Bact_Ser_Proteases"/>
</dbReference>
<reference evidence="5" key="1">
    <citation type="submission" date="2016-10" db="EMBL/GenBank/DDBJ databases">
        <authorList>
            <person name="Varghese N."/>
            <person name="Submissions S."/>
        </authorList>
    </citation>
    <scope>NUCLEOTIDE SEQUENCE [LARGE SCALE GENOMIC DNA]</scope>
    <source>
        <strain evidence="5">DSM 16995</strain>
    </source>
</reference>
<dbReference type="SUPFAM" id="SSF50156">
    <property type="entry name" value="PDZ domain-like"/>
    <property type="match status" value="2"/>
</dbReference>
<dbReference type="EMBL" id="FNGA01000001">
    <property type="protein sequence ID" value="SDK59656.1"/>
    <property type="molecule type" value="Genomic_DNA"/>
</dbReference>
<organism evidence="4 5">
    <name type="scientific">Maridesulfovibrio ferrireducens</name>
    <dbReference type="NCBI Taxonomy" id="246191"/>
    <lineage>
        <taxon>Bacteria</taxon>
        <taxon>Pseudomonadati</taxon>
        <taxon>Thermodesulfobacteriota</taxon>
        <taxon>Desulfovibrionia</taxon>
        <taxon>Desulfovibrionales</taxon>
        <taxon>Desulfovibrionaceae</taxon>
        <taxon>Maridesulfovibrio</taxon>
    </lineage>
</organism>
<dbReference type="PANTHER" id="PTHR43343:SF3">
    <property type="entry name" value="PROTEASE DO-LIKE 8, CHLOROPLASTIC"/>
    <property type="match status" value="1"/>
</dbReference>
<dbReference type="InterPro" id="IPR036034">
    <property type="entry name" value="PDZ_sf"/>
</dbReference>
<evidence type="ECO:0000256" key="2">
    <source>
        <dbReference type="ARBA" id="ARBA00022801"/>
    </source>
</evidence>
<dbReference type="SMART" id="SM00228">
    <property type="entry name" value="PDZ"/>
    <property type="match status" value="2"/>
</dbReference>
<dbReference type="RefSeq" id="WP_092158673.1">
    <property type="nucleotide sequence ID" value="NZ_FNGA01000001.1"/>
</dbReference>
<dbReference type="SUPFAM" id="SSF50494">
    <property type="entry name" value="Trypsin-like serine proteases"/>
    <property type="match status" value="1"/>
</dbReference>
<dbReference type="InterPro" id="IPR009003">
    <property type="entry name" value="Peptidase_S1_PA"/>
</dbReference>
<dbReference type="STRING" id="246191.SAMN05660337_0935"/>
<dbReference type="OrthoDB" id="9758917at2"/>
<dbReference type="InterPro" id="IPR001478">
    <property type="entry name" value="PDZ"/>
</dbReference>
<accession>A0A1G9D6T8</accession>
<dbReference type="PRINTS" id="PR00834">
    <property type="entry name" value="PROTEASES2C"/>
</dbReference>
<evidence type="ECO:0000313" key="5">
    <source>
        <dbReference type="Proteomes" id="UP000199053"/>
    </source>
</evidence>
<dbReference type="Gene3D" id="2.30.42.10">
    <property type="match status" value="2"/>
</dbReference>
<dbReference type="GO" id="GO:0006508">
    <property type="term" value="P:proteolysis"/>
    <property type="evidence" value="ECO:0007669"/>
    <property type="project" value="UniProtKB-KW"/>
</dbReference>
<dbReference type="Proteomes" id="UP000199053">
    <property type="component" value="Unassembled WGS sequence"/>
</dbReference>
<keyword evidence="5" id="KW-1185">Reference proteome</keyword>
<evidence type="ECO:0000313" key="4">
    <source>
        <dbReference type="EMBL" id="SDK59656.1"/>
    </source>
</evidence>
<evidence type="ECO:0000256" key="1">
    <source>
        <dbReference type="ARBA" id="ARBA00022670"/>
    </source>
</evidence>
<evidence type="ECO:0000259" key="3">
    <source>
        <dbReference type="PROSITE" id="PS50106"/>
    </source>
</evidence>
<keyword evidence="2" id="KW-0378">Hydrolase</keyword>